<protein>
    <submittedName>
        <fullName evidence="1">Uncharacterized protein</fullName>
    </submittedName>
</protein>
<dbReference type="HOGENOM" id="CLU_605400_0_0_4"/>
<dbReference type="KEGG" id="pna:Pnap_4925"/>
<geneLocation type="plasmid" evidence="1 2">
    <name>pPNAP03</name>
</geneLocation>
<keyword evidence="2" id="KW-1185">Reference proteome</keyword>
<gene>
    <name evidence="1" type="ordered locus">Pnap_4925</name>
</gene>
<sequence>MLPACELLDLGRQQRNLLLLRPLFQLELNKLRIGDEATGDKGLFQAVDTHYLVLSALDFMMEGTTVNMGSTQQEVLSHLSAVAQVMKPELTAQQATRVAEVVLDTLDNKAQSYREFIFDHFDAMQRKHRTLRFRLVAYQPDLEDIYRYKPTSEGYLVYLGMLDLAPEDSQELMEKMLDLLVKRGRFEAALEIARRARKLSLEYRQLIRDRLMQAYRAPGSVNWTKDMAGKLTAARGHVAGRQAEDQRMEEAVREALQSSDELKTRQDLSQLLKTLQSASLIRSNLVNDITVAPDKFLVSQRSLFRARRPSSLPDLEDRLFPQLISLPANVLVANADNCISGLYPASWPKVYDLNNVFALLLERRADEPVLDEDDGEITPFESQKDQFAPEVISQVEQWLKRQFATGSTFRIDQLLGMAEAQGMDSQLRRCMVLMLFRSYAQSETLFPGMKSDAAGRFQMDIAQGTNLEFSPLQENKADKP</sequence>
<dbReference type="AlphaFoldDB" id="A1VWG1"/>
<evidence type="ECO:0000313" key="2">
    <source>
        <dbReference type="Proteomes" id="UP000000644"/>
    </source>
</evidence>
<evidence type="ECO:0000313" key="1">
    <source>
        <dbReference type="EMBL" id="ABM39989.1"/>
    </source>
</evidence>
<reference evidence="2" key="1">
    <citation type="journal article" date="2009" name="Environ. Microbiol.">
        <title>The genome of Polaromonas naphthalenivorans strain CJ2, isolated from coal tar-contaminated sediment, reveals physiological and metabolic versatility and evolution through extensive horizontal gene transfer.</title>
        <authorList>
            <person name="Yagi J.M."/>
            <person name="Sims D."/>
            <person name="Brettin T."/>
            <person name="Bruce D."/>
            <person name="Madsen E.L."/>
        </authorList>
    </citation>
    <scope>NUCLEOTIDE SEQUENCE [LARGE SCALE GENOMIC DNA]</scope>
    <source>
        <strain evidence="2">CJ2</strain>
        <plasmid evidence="2">Plasmid pPNAP03</plasmid>
    </source>
</reference>
<organism evidence="1 2">
    <name type="scientific">Polaromonas naphthalenivorans (strain CJ2)</name>
    <dbReference type="NCBI Taxonomy" id="365044"/>
    <lineage>
        <taxon>Bacteria</taxon>
        <taxon>Pseudomonadati</taxon>
        <taxon>Pseudomonadota</taxon>
        <taxon>Betaproteobacteria</taxon>
        <taxon>Burkholderiales</taxon>
        <taxon>Comamonadaceae</taxon>
        <taxon>Polaromonas</taxon>
    </lineage>
</organism>
<accession>A1VWG1</accession>
<dbReference type="Proteomes" id="UP000000644">
    <property type="component" value="Plasmid pPNAP03"/>
</dbReference>
<name>A1VWG1_POLNA</name>
<proteinExistence type="predicted"/>
<dbReference type="EMBL" id="CP000532">
    <property type="protein sequence ID" value="ABM39989.1"/>
    <property type="molecule type" value="Genomic_DNA"/>
</dbReference>
<keyword evidence="1" id="KW-0614">Plasmid</keyword>